<evidence type="ECO:0000313" key="2">
    <source>
        <dbReference type="Proteomes" id="UP000004947"/>
    </source>
</evidence>
<evidence type="ECO:0008006" key="3">
    <source>
        <dbReference type="Google" id="ProtNLM"/>
    </source>
</evidence>
<dbReference type="CDD" id="cd07043">
    <property type="entry name" value="STAS_anti-anti-sigma_factors"/>
    <property type="match status" value="1"/>
</dbReference>
<keyword evidence="2" id="KW-1185">Reference proteome</keyword>
<dbReference type="InterPro" id="IPR036513">
    <property type="entry name" value="STAS_dom_sf"/>
</dbReference>
<sequence>MQSASITVCMDKDIAHLAVKGRGTFDNSEAIRSFCMMAIEGSAQKIDINMLECTGMDSTFMGILTMLSRMGTMKSCPVELNNVNEANKKNFNSLGISQILNFTNTSTQQIPMHTLKSENMSEEEKHKNILDAHQELIDANEENRPVFQDIITYLKENNS</sequence>
<evidence type="ECO:0000313" key="1">
    <source>
        <dbReference type="EMBL" id="EDM27409.1"/>
    </source>
</evidence>
<protein>
    <recommendedName>
        <fullName evidence="3">STAS domain-containing protein</fullName>
    </recommendedName>
</protein>
<proteinExistence type="predicted"/>
<dbReference type="EMBL" id="ABCK01000009">
    <property type="protein sequence ID" value="EDM27409.1"/>
    <property type="molecule type" value="Genomic_DNA"/>
</dbReference>
<dbReference type="Proteomes" id="UP000004947">
    <property type="component" value="Unassembled WGS sequence"/>
</dbReference>
<accession>A6DLF4</accession>
<comment type="caution">
    <text evidence="1">The sequence shown here is derived from an EMBL/GenBank/DDBJ whole genome shotgun (WGS) entry which is preliminary data.</text>
</comment>
<dbReference type="OrthoDB" id="370397at2"/>
<dbReference type="eggNOG" id="COG1366">
    <property type="taxonomic scope" value="Bacteria"/>
</dbReference>
<dbReference type="SUPFAM" id="SSF52091">
    <property type="entry name" value="SpoIIaa-like"/>
    <property type="match status" value="1"/>
</dbReference>
<dbReference type="Gene3D" id="3.30.750.24">
    <property type="entry name" value="STAS domain"/>
    <property type="match status" value="1"/>
</dbReference>
<reference evidence="1 2" key="1">
    <citation type="journal article" date="2010" name="J. Bacteriol.">
        <title>Genome sequence of Lentisphaera araneosa HTCC2155T, the type species of the order Lentisphaerales in the phylum Lentisphaerae.</title>
        <authorList>
            <person name="Thrash J.C."/>
            <person name="Cho J.C."/>
            <person name="Vergin K.L."/>
            <person name="Morris R.M."/>
            <person name="Giovannoni S.J."/>
        </authorList>
    </citation>
    <scope>NUCLEOTIDE SEQUENCE [LARGE SCALE GENOMIC DNA]</scope>
    <source>
        <strain evidence="1 2">HTCC2155</strain>
    </source>
</reference>
<gene>
    <name evidence="1" type="ORF">LNTAR_04836</name>
</gene>
<dbReference type="AlphaFoldDB" id="A6DLF4"/>
<organism evidence="1 2">
    <name type="scientific">Lentisphaera araneosa HTCC2155</name>
    <dbReference type="NCBI Taxonomy" id="313628"/>
    <lineage>
        <taxon>Bacteria</taxon>
        <taxon>Pseudomonadati</taxon>
        <taxon>Lentisphaerota</taxon>
        <taxon>Lentisphaeria</taxon>
        <taxon>Lentisphaerales</taxon>
        <taxon>Lentisphaeraceae</taxon>
        <taxon>Lentisphaera</taxon>
    </lineage>
</organism>
<dbReference type="RefSeq" id="WP_007278714.1">
    <property type="nucleotide sequence ID" value="NZ_ABCK01000009.1"/>
</dbReference>
<name>A6DLF4_9BACT</name>
<dbReference type="STRING" id="313628.LNTAR_04836"/>